<evidence type="ECO:0000256" key="1">
    <source>
        <dbReference type="SAM" id="Coils"/>
    </source>
</evidence>
<evidence type="ECO:0000313" key="3">
    <source>
        <dbReference type="RefSeq" id="XP_018556794.1"/>
    </source>
</evidence>
<feature type="coiled-coil region" evidence="1">
    <location>
        <begin position="513"/>
        <end position="584"/>
    </location>
</feature>
<keyword evidence="1" id="KW-0175">Coiled coil</keyword>
<dbReference type="RefSeq" id="XP_018556794.1">
    <property type="nucleotide sequence ID" value="XM_018701278.2"/>
</dbReference>
<dbReference type="Proteomes" id="UP000694890">
    <property type="component" value="Linkage group LG3"/>
</dbReference>
<dbReference type="KEGG" id="lcf:108900289"/>
<gene>
    <name evidence="3" type="primary">LOC108900289</name>
</gene>
<name>A0AAJ7VJA5_LATCA</name>
<evidence type="ECO:0000313" key="2">
    <source>
        <dbReference type="Proteomes" id="UP000694890"/>
    </source>
</evidence>
<proteinExistence type="predicted"/>
<dbReference type="AlphaFoldDB" id="A0AAJ7VJA5"/>
<sequence>MDTNKENKHIFRVRDKDGKIVQEITVDSLNEEKEILDQLMEVAEKEKSLSTRKAACKPHKRTPAVNPWKIPEVADQRSRLSLDEDNYPSLQRETITKQTKDGQVNTKIQPRKWTATGGVSCVFGLTVPPKQTKTQAILKNKTQAAVPLEAEATTAVSVHQPAQNNTTQAEITTNIKAQKAEPVKTGLNRPEEMTKVPVPEPKKVGPVVSILKRPEGTTKAPVPKTQKVGPVVRFLEQPEGTIKAPVPQKVGPVVTILKRPEGITKAPVPQPQKVGPVLTILKRPEGITKAPVPQPQKVGPVLTILKRPEGITKAPVPQPQKVGPVVTILKRPEGITKAPVPQPQKVGPVVTILKRPESTIEIRPSTPAAEPAITKPEIHQVMAQEYKIASLEREKLALIMEVERLKSQLGRVAMDATEEVRELLAELYSNGKKGKDAEQNAERLRAALRMETNSRKEAEKNLAKQEEETSTIKQTLAQVKNDLENSRCQWENEKSRLLADQSQEVSTLKASFQQELEKKTSEWKEDRSRLVEEHIKETSTLKETFLQELEKERSTWEKERSRLLEEQMRETSSLSAALVKAQEDLDKEQLQWRQEKSGLLESLSVLKQALRDREQDRETSTNDLMSRVVEMENLMEEVQRHPKRKSLRKRFLNFFRRR</sequence>
<dbReference type="GeneID" id="108900289"/>
<reference evidence="3" key="1">
    <citation type="submission" date="2025-08" db="UniProtKB">
        <authorList>
            <consortium name="RefSeq"/>
        </authorList>
    </citation>
    <scope>IDENTIFICATION</scope>
    <source>
        <tissue evidence="3">Brain</tissue>
    </source>
</reference>
<organism evidence="2 3">
    <name type="scientific">Lates calcarifer</name>
    <name type="common">Barramundi</name>
    <name type="synonym">Holocentrus calcarifer</name>
    <dbReference type="NCBI Taxonomy" id="8187"/>
    <lineage>
        <taxon>Eukaryota</taxon>
        <taxon>Metazoa</taxon>
        <taxon>Chordata</taxon>
        <taxon>Craniata</taxon>
        <taxon>Vertebrata</taxon>
        <taxon>Euteleostomi</taxon>
        <taxon>Actinopterygii</taxon>
        <taxon>Neopterygii</taxon>
        <taxon>Teleostei</taxon>
        <taxon>Neoteleostei</taxon>
        <taxon>Acanthomorphata</taxon>
        <taxon>Carangaria</taxon>
        <taxon>Carangaria incertae sedis</taxon>
        <taxon>Centropomidae</taxon>
        <taxon>Lates</taxon>
    </lineage>
</organism>
<protein>
    <submittedName>
        <fullName evidence="3">Proteoglycan 4-like</fullName>
    </submittedName>
</protein>
<accession>A0AAJ7VJA5</accession>
<feature type="coiled-coil region" evidence="1">
    <location>
        <begin position="441"/>
        <end position="482"/>
    </location>
</feature>